<feature type="domain" description="ABC transmembrane type-2" evidence="6">
    <location>
        <begin position="54"/>
        <end position="274"/>
    </location>
</feature>
<dbReference type="PROSITE" id="PS51012">
    <property type="entry name" value="ABC_TM2"/>
    <property type="match status" value="1"/>
</dbReference>
<comment type="similarity">
    <text evidence="2">Belongs to the ABC-2 integral membrane protein family.</text>
</comment>
<keyword evidence="3" id="KW-0813">Transport</keyword>
<evidence type="ECO:0000256" key="1">
    <source>
        <dbReference type="ARBA" id="ARBA00004429"/>
    </source>
</evidence>
<dbReference type="PANTHER" id="PTHR30413">
    <property type="entry name" value="INNER MEMBRANE TRANSPORT PERMEASE"/>
    <property type="match status" value="1"/>
</dbReference>
<dbReference type="Proteomes" id="UP000245535">
    <property type="component" value="Unassembled WGS sequence"/>
</dbReference>
<keyword evidence="5" id="KW-0472">Membrane</keyword>
<gene>
    <name evidence="7" type="ORF">BC781_102863</name>
</gene>
<dbReference type="GO" id="GO:0015920">
    <property type="term" value="P:lipopolysaccharide transport"/>
    <property type="evidence" value="ECO:0007669"/>
    <property type="project" value="TreeGrafter"/>
</dbReference>
<evidence type="ECO:0000256" key="5">
    <source>
        <dbReference type="SAM" id="Phobius"/>
    </source>
</evidence>
<keyword evidence="4" id="KW-0997">Cell inner membrane</keyword>
<evidence type="ECO:0000259" key="6">
    <source>
        <dbReference type="PROSITE" id="PS51012"/>
    </source>
</evidence>
<dbReference type="RefSeq" id="WP_109617762.1">
    <property type="nucleotide sequence ID" value="NZ_QGDO01000002.1"/>
</dbReference>
<dbReference type="PANTHER" id="PTHR30413:SF8">
    <property type="entry name" value="TRANSPORT PERMEASE PROTEIN"/>
    <property type="match status" value="1"/>
</dbReference>
<keyword evidence="4" id="KW-1003">Cell membrane</keyword>
<keyword evidence="5" id="KW-1133">Transmembrane helix</keyword>
<evidence type="ECO:0000313" key="8">
    <source>
        <dbReference type="Proteomes" id="UP000245535"/>
    </source>
</evidence>
<protein>
    <submittedName>
        <fullName evidence="7">Lipopolysaccharide transport system permease protein</fullName>
    </submittedName>
</protein>
<evidence type="ECO:0000313" key="7">
    <source>
        <dbReference type="EMBL" id="PWJ43314.1"/>
    </source>
</evidence>
<comment type="subcellular location">
    <subcellularLocation>
        <location evidence="1">Cell inner membrane</location>
        <topology evidence="1">Multi-pass membrane protein</topology>
    </subcellularLocation>
</comment>
<dbReference type="AlphaFoldDB" id="A0A315ZF04"/>
<dbReference type="EMBL" id="QGDO01000002">
    <property type="protein sequence ID" value="PWJ43314.1"/>
    <property type="molecule type" value="Genomic_DNA"/>
</dbReference>
<name>A0A315ZF04_SEDFL</name>
<feature type="transmembrane region" description="Helical" evidence="5">
    <location>
        <begin position="162"/>
        <end position="186"/>
    </location>
</feature>
<keyword evidence="8" id="KW-1185">Reference proteome</keyword>
<reference evidence="7 8" key="1">
    <citation type="submission" date="2018-03" db="EMBL/GenBank/DDBJ databases">
        <title>Genomic Encyclopedia of Archaeal and Bacterial Type Strains, Phase II (KMG-II): from individual species to whole genera.</title>
        <authorList>
            <person name="Goeker M."/>
        </authorList>
    </citation>
    <scope>NUCLEOTIDE SEQUENCE [LARGE SCALE GENOMIC DNA]</scope>
    <source>
        <strain evidence="7 8">DSM 28229</strain>
    </source>
</reference>
<feature type="transmembrane region" description="Helical" evidence="5">
    <location>
        <begin position="128"/>
        <end position="156"/>
    </location>
</feature>
<dbReference type="InterPro" id="IPR047817">
    <property type="entry name" value="ABC2_TM_bact-type"/>
</dbReference>
<proteinExistence type="inferred from homology"/>
<sequence length="284" mass="32030">MNQELKVTIYSPESAAKHPLKLIREIFNDFIEGRELAWRLFIRNTKAMYRQSILGLTWAFIPPLITALVWIFLNGQKVFKVDAPPVPYPVFVMTGTILWSLFTESLLKPLQIVAASKAMLVKINFPREALLLTGIYEVLFSFLIKTVLLIGVMIWFSVIPTASIFLVPFGVLMLMLLGYSIGVLLTPLGLLYGDVQRALQPLIQFGFYLTPIIYPVNKDGLMGVVTKVNPVVPLLETTRLWLSKGFVSDLDGFYVVSILVFFLAFISIVLYKLAMPHIIERVGS</sequence>
<feature type="transmembrane region" description="Helical" evidence="5">
    <location>
        <begin position="252"/>
        <end position="271"/>
    </location>
</feature>
<dbReference type="OrthoDB" id="9786910at2"/>
<comment type="caution">
    <text evidence="7">The sequence shown here is derived from an EMBL/GenBank/DDBJ whole genome shotgun (WGS) entry which is preliminary data.</text>
</comment>
<keyword evidence="5" id="KW-0812">Transmembrane</keyword>
<evidence type="ECO:0000256" key="3">
    <source>
        <dbReference type="ARBA" id="ARBA00022448"/>
    </source>
</evidence>
<organism evidence="7 8">
    <name type="scientific">Sediminitomix flava</name>
    <dbReference type="NCBI Taxonomy" id="379075"/>
    <lineage>
        <taxon>Bacteria</taxon>
        <taxon>Pseudomonadati</taxon>
        <taxon>Bacteroidota</taxon>
        <taxon>Cytophagia</taxon>
        <taxon>Cytophagales</taxon>
        <taxon>Flammeovirgaceae</taxon>
        <taxon>Sediminitomix</taxon>
    </lineage>
</organism>
<evidence type="ECO:0000256" key="2">
    <source>
        <dbReference type="ARBA" id="ARBA00007783"/>
    </source>
</evidence>
<feature type="transmembrane region" description="Helical" evidence="5">
    <location>
        <begin position="53"/>
        <end position="73"/>
    </location>
</feature>
<evidence type="ECO:0000256" key="4">
    <source>
        <dbReference type="ARBA" id="ARBA00022519"/>
    </source>
</evidence>
<accession>A0A315ZF04</accession>
<dbReference type="GO" id="GO:0005886">
    <property type="term" value="C:plasma membrane"/>
    <property type="evidence" value="ECO:0007669"/>
    <property type="project" value="UniProtKB-SubCell"/>
</dbReference>